<accession>A0A7J5XX39</accession>
<name>A0A7J5XX39_DISMA</name>
<sequence length="218" mass="24043">MVAVFGFSSAFANSYVWVDTDHRSFIGVIGSLSWCLGNMLLAAFAYLVNDWRNLTMTATAPLGLAILTWWWIPESARWLLAHGKVEKAKFYIDKCAKFNKRGDLSSKINLEVSLSLMSLSLSLYGIASTYYGISLNISGLGLNIYLTHFIYAAIEVPAKLMVYCCLNIVGRRKAKRPGLLQRHESSGGLSAPLILMLEDVWTPLPQIIICSVASVSGL</sequence>
<dbReference type="AlphaFoldDB" id="A0A7J5XX39"/>
<feature type="non-terminal residue" evidence="6">
    <location>
        <position position="1"/>
    </location>
</feature>
<evidence type="ECO:0000313" key="7">
    <source>
        <dbReference type="Proteomes" id="UP000518266"/>
    </source>
</evidence>
<evidence type="ECO:0000256" key="3">
    <source>
        <dbReference type="ARBA" id="ARBA00022989"/>
    </source>
</evidence>
<organism evidence="6 7">
    <name type="scientific">Dissostichus mawsoni</name>
    <name type="common">Antarctic cod</name>
    <dbReference type="NCBI Taxonomy" id="36200"/>
    <lineage>
        <taxon>Eukaryota</taxon>
        <taxon>Metazoa</taxon>
        <taxon>Chordata</taxon>
        <taxon>Craniata</taxon>
        <taxon>Vertebrata</taxon>
        <taxon>Euteleostomi</taxon>
        <taxon>Actinopterygii</taxon>
        <taxon>Neopterygii</taxon>
        <taxon>Teleostei</taxon>
        <taxon>Neoteleostei</taxon>
        <taxon>Acanthomorphata</taxon>
        <taxon>Eupercaria</taxon>
        <taxon>Perciformes</taxon>
        <taxon>Notothenioidei</taxon>
        <taxon>Nototheniidae</taxon>
        <taxon>Dissostichus</taxon>
    </lineage>
</organism>
<dbReference type="EMBL" id="JAAKFY010000019">
    <property type="protein sequence ID" value="KAF3841675.1"/>
    <property type="molecule type" value="Genomic_DNA"/>
</dbReference>
<dbReference type="Gene3D" id="1.20.1250.20">
    <property type="entry name" value="MFS general substrate transporter like domains"/>
    <property type="match status" value="1"/>
</dbReference>
<comment type="caution">
    <text evidence="6">The sequence shown here is derived from an EMBL/GenBank/DDBJ whole genome shotgun (WGS) entry which is preliminary data.</text>
</comment>
<evidence type="ECO:0000313" key="6">
    <source>
        <dbReference type="EMBL" id="KAF3841675.1"/>
    </source>
</evidence>
<dbReference type="GO" id="GO:0016020">
    <property type="term" value="C:membrane"/>
    <property type="evidence" value="ECO:0007669"/>
    <property type="project" value="UniProtKB-SubCell"/>
</dbReference>
<dbReference type="InterPro" id="IPR005828">
    <property type="entry name" value="MFS_sugar_transport-like"/>
</dbReference>
<proteinExistence type="predicted"/>
<evidence type="ECO:0000256" key="4">
    <source>
        <dbReference type="ARBA" id="ARBA00023136"/>
    </source>
</evidence>
<gene>
    <name evidence="6" type="ORF">F7725_023626</name>
</gene>
<evidence type="ECO:0000256" key="2">
    <source>
        <dbReference type="ARBA" id="ARBA00022692"/>
    </source>
</evidence>
<dbReference type="Pfam" id="PF00083">
    <property type="entry name" value="Sugar_tr"/>
    <property type="match status" value="1"/>
</dbReference>
<dbReference type="Proteomes" id="UP000518266">
    <property type="component" value="Unassembled WGS sequence"/>
</dbReference>
<dbReference type="PANTHER" id="PTHR24064">
    <property type="entry name" value="SOLUTE CARRIER FAMILY 22 MEMBER"/>
    <property type="match status" value="1"/>
</dbReference>
<feature type="transmembrane region" description="Helical" evidence="5">
    <location>
        <begin position="145"/>
        <end position="166"/>
    </location>
</feature>
<dbReference type="GO" id="GO:0022857">
    <property type="term" value="F:transmembrane transporter activity"/>
    <property type="evidence" value="ECO:0007669"/>
    <property type="project" value="InterPro"/>
</dbReference>
<keyword evidence="7" id="KW-1185">Reference proteome</keyword>
<feature type="transmembrane region" description="Helical" evidence="5">
    <location>
        <begin position="110"/>
        <end position="133"/>
    </location>
</feature>
<keyword evidence="4 5" id="KW-0472">Membrane</keyword>
<dbReference type="OrthoDB" id="2544694at2759"/>
<evidence type="ECO:0000256" key="1">
    <source>
        <dbReference type="ARBA" id="ARBA00004141"/>
    </source>
</evidence>
<protein>
    <submittedName>
        <fullName evidence="6">Uncharacterized protein</fullName>
    </submittedName>
</protein>
<reference evidence="6 7" key="1">
    <citation type="submission" date="2020-03" db="EMBL/GenBank/DDBJ databases">
        <title>Dissostichus mawsoni Genome sequencing and assembly.</title>
        <authorList>
            <person name="Park H."/>
        </authorList>
    </citation>
    <scope>NUCLEOTIDE SEQUENCE [LARGE SCALE GENOMIC DNA]</scope>
    <source>
        <strain evidence="6">DM0001</strain>
        <tissue evidence="6">Muscle</tissue>
    </source>
</reference>
<dbReference type="InterPro" id="IPR036259">
    <property type="entry name" value="MFS_trans_sf"/>
</dbReference>
<dbReference type="SUPFAM" id="SSF103473">
    <property type="entry name" value="MFS general substrate transporter"/>
    <property type="match status" value="1"/>
</dbReference>
<keyword evidence="2 5" id="KW-0812">Transmembrane</keyword>
<feature type="transmembrane region" description="Helical" evidence="5">
    <location>
        <begin position="25"/>
        <end position="48"/>
    </location>
</feature>
<comment type="subcellular location">
    <subcellularLocation>
        <location evidence="1">Membrane</location>
        <topology evidence="1">Multi-pass membrane protein</topology>
    </subcellularLocation>
</comment>
<keyword evidence="3 5" id="KW-1133">Transmembrane helix</keyword>
<evidence type="ECO:0000256" key="5">
    <source>
        <dbReference type="SAM" id="Phobius"/>
    </source>
</evidence>